<dbReference type="EC" id="3.4.15.6" evidence="4"/>
<evidence type="ECO:0000256" key="6">
    <source>
        <dbReference type="ARBA" id="ARBA00022670"/>
    </source>
</evidence>
<evidence type="ECO:0000256" key="3">
    <source>
        <dbReference type="ARBA" id="ARBA00006534"/>
    </source>
</evidence>
<keyword evidence="7 10" id="KW-0378">Hydrolase</keyword>
<evidence type="ECO:0000256" key="2">
    <source>
        <dbReference type="ARBA" id="ARBA00002039"/>
    </source>
</evidence>
<dbReference type="AlphaFoldDB" id="A0A3G8ZJ48"/>
<dbReference type="InterPro" id="IPR005320">
    <property type="entry name" value="Peptidase_S51"/>
</dbReference>
<reference evidence="10 11" key="1">
    <citation type="submission" date="2018-11" db="EMBL/GenBank/DDBJ databases">
        <authorList>
            <person name="Da X."/>
        </authorList>
    </citation>
    <scope>NUCLEOTIDE SEQUENCE [LARGE SCALE GENOMIC DNA]</scope>
    <source>
        <strain evidence="10 11">S14-144</strain>
    </source>
</reference>
<keyword evidence="11" id="KW-1185">Reference proteome</keyword>
<dbReference type="CDD" id="cd03145">
    <property type="entry name" value="GAT1_cyanophycinase"/>
    <property type="match status" value="1"/>
</dbReference>
<evidence type="ECO:0000256" key="1">
    <source>
        <dbReference type="ARBA" id="ARBA00001092"/>
    </source>
</evidence>
<dbReference type="Proteomes" id="UP000268084">
    <property type="component" value="Chromosome"/>
</dbReference>
<dbReference type="PIRSF" id="PIRSF032067">
    <property type="entry name" value="Cyanophycinase"/>
    <property type="match status" value="1"/>
</dbReference>
<evidence type="ECO:0000256" key="9">
    <source>
        <dbReference type="PIRSR" id="PIRSR032067-1"/>
    </source>
</evidence>
<dbReference type="PANTHER" id="PTHR36175:SF1">
    <property type="entry name" value="CYANOPHYCINASE"/>
    <property type="match status" value="1"/>
</dbReference>
<name>A0A3G8ZJ48_9ACTN</name>
<dbReference type="Gene3D" id="3.40.50.880">
    <property type="match status" value="1"/>
</dbReference>
<keyword evidence="6" id="KW-0645">Protease</keyword>
<dbReference type="InterPro" id="IPR011811">
    <property type="entry name" value="Peptidase_S51_cyanophycinase"/>
</dbReference>
<evidence type="ECO:0000313" key="11">
    <source>
        <dbReference type="Proteomes" id="UP000268084"/>
    </source>
</evidence>
<dbReference type="NCBIfam" id="TIGR02069">
    <property type="entry name" value="cyanophycinase"/>
    <property type="match status" value="1"/>
</dbReference>
<dbReference type="EMBL" id="CP034170">
    <property type="protein sequence ID" value="AZI57240.1"/>
    <property type="molecule type" value="Genomic_DNA"/>
</dbReference>
<keyword evidence="8" id="KW-0720">Serine protease</keyword>
<accession>A0A3G8ZJ48</accession>
<comment type="function">
    <text evidence="2">Exopeptidase that catalyzes the hydrolytic cleavage of multi-L-arginyl-poly-L-aspartic acid (cyanophycin; a water-insoluble reserve polymer) into aspartate-arginine dipeptides.</text>
</comment>
<reference evidence="10 11" key="2">
    <citation type="submission" date="2018-12" db="EMBL/GenBank/DDBJ databases">
        <title>Nakamurella antarcticus sp. nov., isolated from Antarctica South Shetland Islands soil.</title>
        <authorList>
            <person name="Peng F."/>
        </authorList>
    </citation>
    <scope>NUCLEOTIDE SEQUENCE [LARGE SCALE GENOMIC DNA]</scope>
    <source>
        <strain evidence="10 11">S14-144</strain>
    </source>
</reference>
<organism evidence="10 11">
    <name type="scientific">Nakamurella antarctica</name>
    <dbReference type="NCBI Taxonomy" id="1902245"/>
    <lineage>
        <taxon>Bacteria</taxon>
        <taxon>Bacillati</taxon>
        <taxon>Actinomycetota</taxon>
        <taxon>Actinomycetes</taxon>
        <taxon>Nakamurellales</taxon>
        <taxon>Nakamurellaceae</taxon>
        <taxon>Nakamurella</taxon>
    </lineage>
</organism>
<comment type="similarity">
    <text evidence="3">Belongs to the peptidase S51 family.</text>
</comment>
<dbReference type="SUPFAM" id="SSF52317">
    <property type="entry name" value="Class I glutamine amidotransferase-like"/>
    <property type="match status" value="1"/>
</dbReference>
<feature type="active site" description="Charge relay system" evidence="9">
    <location>
        <position position="139"/>
    </location>
</feature>
<sequence>MAADPQILTAVQARGVVMPIGGAEDKVGRMTILREVVRLAGGPAARIVVISTASSLGDEITHAYLQLFAQIGVTDVVGIRPESRDQAGDPGLVAAVERSTAIFMTGGNQVKLATVVVGTALGAAIVEANLRGAVVAGTSAGASICSRHMVSFGPGGTTPKFRIAHVSEGLGLLADVIVDQHFTQRNRFGRLFALVAANPGQLGVGVDEDTAAIIDSAGVLEVKGRGVVTVVDGGDVVTTAYTATGTQPLMISGLVLHTLPRGARFDTRSRKLLTAPGLPDQQDLTGTPVVTTLADVPVGTRPRTRRIAAEGAHMTTEQLRRRSV</sequence>
<dbReference type="OrthoDB" id="9799980at2"/>
<dbReference type="GO" id="GO:0008241">
    <property type="term" value="F:peptidyl-dipeptidase activity"/>
    <property type="evidence" value="ECO:0007669"/>
    <property type="project" value="UniProtKB-EC"/>
</dbReference>
<proteinExistence type="inferred from homology"/>
<gene>
    <name evidence="10" type="ORF">EH165_02770</name>
</gene>
<feature type="active site" description="Charge relay system" evidence="9">
    <location>
        <position position="208"/>
    </location>
</feature>
<dbReference type="GO" id="GO:0004180">
    <property type="term" value="F:carboxypeptidase activity"/>
    <property type="evidence" value="ECO:0007669"/>
    <property type="project" value="UniProtKB-KW"/>
</dbReference>
<keyword evidence="10" id="KW-0121">Carboxypeptidase</keyword>
<dbReference type="GO" id="GO:0008236">
    <property type="term" value="F:serine-type peptidase activity"/>
    <property type="evidence" value="ECO:0007669"/>
    <property type="project" value="UniProtKB-KW"/>
</dbReference>
<evidence type="ECO:0000256" key="7">
    <source>
        <dbReference type="ARBA" id="ARBA00022801"/>
    </source>
</evidence>
<dbReference type="PANTHER" id="PTHR36175">
    <property type="entry name" value="CYANOPHYCINASE"/>
    <property type="match status" value="1"/>
</dbReference>
<feature type="active site" description="Charge relay system" evidence="9">
    <location>
        <position position="181"/>
    </location>
</feature>
<evidence type="ECO:0000256" key="5">
    <source>
        <dbReference type="ARBA" id="ARBA00015719"/>
    </source>
</evidence>
<comment type="catalytic activity">
    <reaction evidence="1">
        <text>[L-4-(L-arginin-2-N-yl)aspartate](n) + H2O = [L-4-(L-arginin-2-N-yl)aspartate](n-1) + L-4-(L-arginin-2-N-yl)aspartate</text>
        <dbReference type="Rhea" id="RHEA:12845"/>
        <dbReference type="Rhea" id="RHEA-COMP:13728"/>
        <dbReference type="Rhea" id="RHEA-COMP:13734"/>
        <dbReference type="ChEBI" id="CHEBI:15377"/>
        <dbReference type="ChEBI" id="CHEBI:137986"/>
        <dbReference type="ChEBI" id="CHEBI:137991"/>
        <dbReference type="EC" id="3.4.15.6"/>
    </reaction>
</comment>
<dbReference type="RefSeq" id="WP_124797925.1">
    <property type="nucleotide sequence ID" value="NZ_CP034170.1"/>
</dbReference>
<evidence type="ECO:0000313" key="10">
    <source>
        <dbReference type="EMBL" id="AZI57240.1"/>
    </source>
</evidence>
<dbReference type="InterPro" id="IPR029062">
    <property type="entry name" value="Class_I_gatase-like"/>
</dbReference>
<evidence type="ECO:0000256" key="4">
    <source>
        <dbReference type="ARBA" id="ARBA00013115"/>
    </source>
</evidence>
<dbReference type="GO" id="GO:0006508">
    <property type="term" value="P:proteolysis"/>
    <property type="evidence" value="ECO:0007669"/>
    <property type="project" value="UniProtKB-KW"/>
</dbReference>
<protein>
    <recommendedName>
        <fullName evidence="5">Cyanophycinase</fullName>
        <ecNumber evidence="4">3.4.15.6</ecNumber>
    </recommendedName>
</protein>
<dbReference type="KEGG" id="nak:EH165_02770"/>
<evidence type="ECO:0000256" key="8">
    <source>
        <dbReference type="ARBA" id="ARBA00022825"/>
    </source>
</evidence>
<dbReference type="Pfam" id="PF03575">
    <property type="entry name" value="Peptidase_S51"/>
    <property type="match status" value="1"/>
</dbReference>